<accession>A0AAN6H3S3</accession>
<name>A0AAN6H3S3_9PEZI</name>
<sequence>MSDDDAGPELLELLRQSLGISSVREDGVSSNTGVLVDAEHVYNNSIDVAIDMYGTKAAAGSIYKAMQERGYSTQAWSEHVLHPKQIEGFSEIHVVNFIFTMDLLNFSCDHRVKWHHVSVKC</sequence>
<comment type="caution">
    <text evidence="1">The sequence shown here is derived from an EMBL/GenBank/DDBJ whole genome shotgun (WGS) entry which is preliminary data.</text>
</comment>
<dbReference type="Proteomes" id="UP001175353">
    <property type="component" value="Unassembled WGS sequence"/>
</dbReference>
<proteinExistence type="predicted"/>
<evidence type="ECO:0000313" key="2">
    <source>
        <dbReference type="Proteomes" id="UP001175353"/>
    </source>
</evidence>
<protein>
    <submittedName>
        <fullName evidence="1">Uncharacterized protein</fullName>
    </submittedName>
</protein>
<keyword evidence="2" id="KW-1185">Reference proteome</keyword>
<evidence type="ECO:0000313" key="1">
    <source>
        <dbReference type="EMBL" id="KAK0954212.1"/>
    </source>
</evidence>
<dbReference type="EMBL" id="JAUJLE010000515">
    <property type="protein sequence ID" value="KAK0954212.1"/>
    <property type="molecule type" value="Genomic_DNA"/>
</dbReference>
<organism evidence="1 2">
    <name type="scientific">Friedmanniomyces endolithicus</name>
    <dbReference type="NCBI Taxonomy" id="329885"/>
    <lineage>
        <taxon>Eukaryota</taxon>
        <taxon>Fungi</taxon>
        <taxon>Dikarya</taxon>
        <taxon>Ascomycota</taxon>
        <taxon>Pezizomycotina</taxon>
        <taxon>Dothideomycetes</taxon>
        <taxon>Dothideomycetidae</taxon>
        <taxon>Mycosphaerellales</taxon>
        <taxon>Teratosphaeriaceae</taxon>
        <taxon>Friedmanniomyces</taxon>
    </lineage>
</organism>
<reference evidence="1" key="1">
    <citation type="submission" date="2023-06" db="EMBL/GenBank/DDBJ databases">
        <title>Black Yeasts Isolated from many extreme environments.</title>
        <authorList>
            <person name="Coleine C."/>
            <person name="Stajich J.E."/>
            <person name="Selbmann L."/>
        </authorList>
    </citation>
    <scope>NUCLEOTIDE SEQUENCE</scope>
    <source>
        <strain evidence="1">CCFEE 5200</strain>
    </source>
</reference>
<gene>
    <name evidence="1" type="ORF">LTR91_023424</name>
</gene>
<dbReference type="AlphaFoldDB" id="A0AAN6H3S3"/>